<gene>
    <name evidence="13" type="primary">pepT</name>
    <name evidence="13" type="ORF">DQL93_09665</name>
    <name evidence="14" type="ORF">LOB85_01245</name>
</gene>
<dbReference type="GO" id="GO:0008270">
    <property type="term" value="F:zinc ion binding"/>
    <property type="evidence" value="ECO:0007669"/>
    <property type="project" value="InterPro"/>
</dbReference>
<comment type="cofactor">
    <cofactor evidence="11">
        <name>Zn(2+)</name>
        <dbReference type="ChEBI" id="CHEBI:29105"/>
    </cofactor>
    <text evidence="11">Binds 2 Zn(2+) ions per subunit.</text>
</comment>
<dbReference type="Pfam" id="PF01546">
    <property type="entry name" value="Peptidase_M20"/>
    <property type="match status" value="1"/>
</dbReference>
<dbReference type="Gene3D" id="3.30.70.360">
    <property type="match status" value="1"/>
</dbReference>
<reference evidence="13" key="1">
    <citation type="submission" date="2018-07" db="EMBL/GenBank/DDBJ databases">
        <authorList>
            <person name="Somerville V."/>
        </authorList>
    </citation>
    <scope>NUCLEOTIDE SEQUENCE</scope>
    <source>
        <strain evidence="13">NWC_2_2</strain>
    </source>
</reference>
<evidence type="ECO:0000256" key="1">
    <source>
        <dbReference type="ARBA" id="ARBA00000870"/>
    </source>
</evidence>
<dbReference type="NCBIfam" id="TIGR01882">
    <property type="entry name" value="peptidase-T"/>
    <property type="match status" value="1"/>
</dbReference>
<proteinExistence type="inferred from homology"/>
<keyword evidence="4" id="KW-0645">Protease</keyword>
<feature type="active site" evidence="10">
    <location>
        <position position="85"/>
    </location>
</feature>
<dbReference type="InterPro" id="IPR010161">
    <property type="entry name" value="Peptidase_M20B"/>
</dbReference>
<feature type="binding site" evidence="11">
    <location>
        <position position="386"/>
    </location>
    <ligand>
        <name>Zn(2+)</name>
        <dbReference type="ChEBI" id="CHEBI:29105"/>
        <label>2</label>
    </ligand>
</feature>
<name>A0A381KVH4_LACDL</name>
<dbReference type="EC" id="3.4.11.4" evidence="9"/>
<evidence type="ECO:0000256" key="6">
    <source>
        <dbReference type="ARBA" id="ARBA00022801"/>
    </source>
</evidence>
<dbReference type="Proteomes" id="UP001200334">
    <property type="component" value="Unassembled WGS sequence"/>
</dbReference>
<sequence>MAFSDFDFLEKNFIHYAKEDTQSKYANKDQVPTTPNQVKMMKELADQVKDYDLESYYNEKTAFAIGHLAANTAGVAPIGFFAHVDTVEFDDRFPIRPQVHRDYQGQKLALDEANGIFLDPEEFPDLLTLKGQTLITSDGKTVLGTDDKAGVAGLLAALKYLHEHPEVEHGDIYVAFGPDEEIGLGGQRFDPADFPGVEFAYTLDNGRPGDFEYETFNASAADLTIKGTVVHPGEAYGLLVNATTIMTEFLAALPQDQVPEKSRGHEGFIMVTDAQSSVDSAHVGLIIRDFDWDEFLAKENLVKKLVASLGEKYGPDRFQLDLRRQYENIYNGVKDRPYVVNLALDSYEKAGLAPNVQTFRGGTDGNFITKKGIPTPNLFNGGGNYHGRYEYVTVEQMDKLAEVLVTIAAEHARQSKEGQDKRPLEKYW</sequence>
<evidence type="ECO:0000313" key="13">
    <source>
        <dbReference type="EMBL" id="AZA16712.1"/>
    </source>
</evidence>
<dbReference type="PANTHER" id="PTHR42994">
    <property type="entry name" value="PEPTIDASE T"/>
    <property type="match status" value="1"/>
</dbReference>
<feature type="binding site" evidence="11">
    <location>
        <position position="204"/>
    </location>
    <ligand>
        <name>Zn(2+)</name>
        <dbReference type="ChEBI" id="CHEBI:29105"/>
        <label>1</label>
    </ligand>
</feature>
<evidence type="ECO:0000256" key="11">
    <source>
        <dbReference type="PIRSR" id="PIRSR037215-2"/>
    </source>
</evidence>
<comment type="catalytic activity">
    <reaction evidence="1">
        <text>Release of the N-terminal residue from a tripeptide.</text>
        <dbReference type="EC" id="3.4.11.4"/>
    </reaction>
</comment>
<feature type="binding site" evidence="11">
    <location>
        <position position="146"/>
    </location>
    <ligand>
        <name>Zn(2+)</name>
        <dbReference type="ChEBI" id="CHEBI:29105"/>
        <label>1</label>
    </ligand>
</feature>
<dbReference type="GO" id="GO:0006518">
    <property type="term" value="P:peptide metabolic process"/>
    <property type="evidence" value="ECO:0007669"/>
    <property type="project" value="InterPro"/>
</dbReference>
<dbReference type="GO" id="GO:0006508">
    <property type="term" value="P:proteolysis"/>
    <property type="evidence" value="ECO:0007669"/>
    <property type="project" value="UniProtKB-UniRule"/>
</dbReference>
<dbReference type="SUPFAM" id="SSF55031">
    <property type="entry name" value="Bacterial exopeptidase dimerisation domain"/>
    <property type="match status" value="1"/>
</dbReference>
<reference evidence="14 15" key="2">
    <citation type="submission" date="2021-12" db="EMBL/GenBank/DDBJ databases">
        <title>Antimicrobial susceptibility of Lactobacillus delbrueckii subsp. lactis obtained from milk products and other habitats.</title>
        <authorList>
            <person name="Shani N."/>
        </authorList>
    </citation>
    <scope>NUCLEOTIDE SEQUENCE [LARGE SCALE GENOMIC DNA]</scope>
    <source>
        <strain evidence="14 15">FAM 21755</strain>
    </source>
</reference>
<dbReference type="SUPFAM" id="SSF53187">
    <property type="entry name" value="Zn-dependent exopeptidases"/>
    <property type="match status" value="1"/>
</dbReference>
<dbReference type="AlphaFoldDB" id="A0A381KVH4"/>
<comment type="similarity">
    <text evidence="2">Belongs to the peptidase M20B family.</text>
</comment>
<keyword evidence="8" id="KW-0482">Metalloprotease</keyword>
<feature type="domain" description="Peptidase M20 dimerisation" evidence="12">
    <location>
        <begin position="213"/>
        <end position="315"/>
    </location>
</feature>
<feature type="active site" description="Proton acceptor" evidence="10">
    <location>
        <position position="180"/>
    </location>
</feature>
<dbReference type="RefSeq" id="WP_016395839.1">
    <property type="nucleotide sequence ID" value="NZ_CP046131.1"/>
</dbReference>
<protein>
    <recommendedName>
        <fullName evidence="9">Peptidase T</fullName>
        <ecNumber evidence="9">3.4.11.4</ecNumber>
    </recommendedName>
</protein>
<dbReference type="InterPro" id="IPR002933">
    <property type="entry name" value="Peptidase_M20"/>
</dbReference>
<dbReference type="InterPro" id="IPR011650">
    <property type="entry name" value="Peptidase_M20_dimer"/>
</dbReference>
<dbReference type="PROSITE" id="PS00759">
    <property type="entry name" value="ARGE_DAPE_CPG2_2"/>
    <property type="match status" value="1"/>
</dbReference>
<evidence type="ECO:0000313" key="14">
    <source>
        <dbReference type="EMBL" id="MCD5562799.1"/>
    </source>
</evidence>
<evidence type="ECO:0000256" key="9">
    <source>
        <dbReference type="NCBIfam" id="TIGR01882"/>
    </source>
</evidence>
<evidence type="ECO:0000256" key="2">
    <source>
        <dbReference type="ARBA" id="ARBA00009692"/>
    </source>
</evidence>
<evidence type="ECO:0000256" key="8">
    <source>
        <dbReference type="ARBA" id="ARBA00023049"/>
    </source>
</evidence>
<dbReference type="EMBL" id="JAJNUY010000003">
    <property type="protein sequence ID" value="MCD5562799.1"/>
    <property type="molecule type" value="Genomic_DNA"/>
</dbReference>
<keyword evidence="5 11" id="KW-0479">Metal-binding</keyword>
<dbReference type="GO" id="GO:0008237">
    <property type="term" value="F:metallopeptidase activity"/>
    <property type="evidence" value="ECO:0007669"/>
    <property type="project" value="UniProtKB-KW"/>
</dbReference>
<dbReference type="InterPro" id="IPR036264">
    <property type="entry name" value="Bact_exopeptidase_dim_dom"/>
</dbReference>
<dbReference type="PROSITE" id="PS00758">
    <property type="entry name" value="ARGE_DAPE_CPG2_1"/>
    <property type="match status" value="1"/>
</dbReference>
<evidence type="ECO:0000313" key="15">
    <source>
        <dbReference type="Proteomes" id="UP001200334"/>
    </source>
</evidence>
<dbReference type="NCBIfam" id="NF003976">
    <property type="entry name" value="PRK05469.1"/>
    <property type="match status" value="1"/>
</dbReference>
<feature type="binding site" evidence="11">
    <location>
        <position position="83"/>
    </location>
    <ligand>
        <name>Zn(2+)</name>
        <dbReference type="ChEBI" id="CHEBI:29105"/>
        <label>1</label>
    </ligand>
</feature>
<evidence type="ECO:0000259" key="12">
    <source>
        <dbReference type="Pfam" id="PF07687"/>
    </source>
</evidence>
<keyword evidence="6 13" id="KW-0378">Hydrolase</keyword>
<evidence type="ECO:0000256" key="10">
    <source>
        <dbReference type="PIRSR" id="PIRSR037215-1"/>
    </source>
</evidence>
<evidence type="ECO:0000256" key="4">
    <source>
        <dbReference type="ARBA" id="ARBA00022670"/>
    </source>
</evidence>
<dbReference type="EMBL" id="CP031023">
    <property type="protein sequence ID" value="AZA16712.1"/>
    <property type="molecule type" value="Genomic_DNA"/>
</dbReference>
<dbReference type="Pfam" id="PF07687">
    <property type="entry name" value="M20_dimer"/>
    <property type="match status" value="1"/>
</dbReference>
<dbReference type="NCBIfam" id="NF009920">
    <property type="entry name" value="PRK13381.1"/>
    <property type="match status" value="1"/>
</dbReference>
<accession>A0A381KVH4</accession>
<evidence type="ECO:0000256" key="7">
    <source>
        <dbReference type="ARBA" id="ARBA00022833"/>
    </source>
</evidence>
<feature type="binding site" evidence="11">
    <location>
        <position position="146"/>
    </location>
    <ligand>
        <name>Zn(2+)</name>
        <dbReference type="ChEBI" id="CHEBI:29105"/>
        <label>2</label>
    </ligand>
</feature>
<dbReference type="Gene3D" id="3.40.630.10">
    <property type="entry name" value="Zn peptidases"/>
    <property type="match status" value="1"/>
</dbReference>
<dbReference type="InterPro" id="IPR001261">
    <property type="entry name" value="ArgE/DapE_CS"/>
</dbReference>
<dbReference type="PIRSF" id="PIRSF037215">
    <property type="entry name" value="Peptidase_M20B"/>
    <property type="match status" value="1"/>
</dbReference>
<dbReference type="GO" id="GO:0045148">
    <property type="term" value="F:tripeptide aminopeptidase activity"/>
    <property type="evidence" value="ECO:0007669"/>
    <property type="project" value="UniProtKB-UniRule"/>
</dbReference>
<organism evidence="13">
    <name type="scientific">Lactobacillus delbrueckii subsp. lactis</name>
    <dbReference type="NCBI Taxonomy" id="29397"/>
    <lineage>
        <taxon>Bacteria</taxon>
        <taxon>Bacillati</taxon>
        <taxon>Bacillota</taxon>
        <taxon>Bacilli</taxon>
        <taxon>Lactobacillales</taxon>
        <taxon>Lactobacillaceae</taxon>
        <taxon>Lactobacillus</taxon>
    </lineage>
</organism>
<dbReference type="PANTHER" id="PTHR42994:SF1">
    <property type="entry name" value="PEPTIDASE T"/>
    <property type="match status" value="1"/>
</dbReference>
<feature type="binding site" evidence="11">
    <location>
        <position position="181"/>
    </location>
    <ligand>
        <name>Zn(2+)</name>
        <dbReference type="ChEBI" id="CHEBI:29105"/>
        <label>2</label>
    </ligand>
</feature>
<evidence type="ECO:0000256" key="5">
    <source>
        <dbReference type="ARBA" id="ARBA00022723"/>
    </source>
</evidence>
<evidence type="ECO:0000256" key="3">
    <source>
        <dbReference type="ARBA" id="ARBA00022438"/>
    </source>
</evidence>
<keyword evidence="3 13" id="KW-0031">Aminopeptidase</keyword>
<keyword evidence="7 11" id="KW-0862">Zinc</keyword>